<dbReference type="SUPFAM" id="SSF56219">
    <property type="entry name" value="DNase I-like"/>
    <property type="match status" value="1"/>
</dbReference>
<name>A0A7W3Y3W3_9ACTN</name>
<keyword evidence="3" id="KW-0540">Nuclease</keyword>
<sequence length="329" mass="36044">MIPGPGRTGVPGRTPDSRWVPGGDAPGRRTGDRPVRRRAGWDPAKPYDRGVRIVTWNLWWRFGPWEERRKAILDTLREVDPDIVGLQEVWREGEENLAAHLAEELGLHWAWAPAGLPPHWADRDIDPNLGVGNAVLSRWPIEATEVRELPAAGGPVEGRVALYARIASPHGAVPFFTTHLHSPPFGSAIRCEQVRELARFVGERYGHGPVPAIVTGDFNAESDSDELRLFGGSRTAPVVPGQVMIDVWRYAEPGAPWASWDPRNGYLRHPAVFPSRIDYIHVGLPGPRGVVGVRSVGLAGDGPVGGVWPSDHLAVVADLIPPEELPVLR</sequence>
<reference evidence="4" key="1">
    <citation type="submission" date="2019-10" db="EMBL/GenBank/DDBJ databases">
        <title>Streptomyces sp. nov., a novel actinobacterium isolated from alkaline environment.</title>
        <authorList>
            <person name="Golinska P."/>
        </authorList>
    </citation>
    <scope>NUCLEOTIDE SEQUENCE [LARGE SCALE GENOMIC DNA]</scope>
    <source>
        <strain evidence="4">DSM 42118</strain>
    </source>
</reference>
<dbReference type="Proteomes" id="UP000538929">
    <property type="component" value="Unassembled WGS sequence"/>
</dbReference>
<evidence type="ECO:0000256" key="1">
    <source>
        <dbReference type="SAM" id="MobiDB-lite"/>
    </source>
</evidence>
<dbReference type="AlphaFoldDB" id="A0A7W3Y3W3"/>
<dbReference type="PANTHER" id="PTHR14859:SF15">
    <property type="entry name" value="ENDONUCLEASE_EXONUCLEASE_PHOSPHATASE DOMAIN-CONTAINING PROTEIN"/>
    <property type="match status" value="1"/>
</dbReference>
<evidence type="ECO:0000259" key="2">
    <source>
        <dbReference type="Pfam" id="PF03372"/>
    </source>
</evidence>
<dbReference type="InterPro" id="IPR036691">
    <property type="entry name" value="Endo/exonu/phosph_ase_sf"/>
</dbReference>
<keyword evidence="3" id="KW-0378">Hydrolase</keyword>
<gene>
    <name evidence="3" type="ORF">FNQ90_22085</name>
</gene>
<dbReference type="GO" id="GO:0004519">
    <property type="term" value="F:endonuclease activity"/>
    <property type="evidence" value="ECO:0007669"/>
    <property type="project" value="UniProtKB-KW"/>
</dbReference>
<comment type="caution">
    <text evidence="3">The sequence shown here is derived from an EMBL/GenBank/DDBJ whole genome shotgun (WGS) entry which is preliminary data.</text>
</comment>
<evidence type="ECO:0000313" key="4">
    <source>
        <dbReference type="Proteomes" id="UP000538929"/>
    </source>
</evidence>
<dbReference type="InterPro" id="IPR051916">
    <property type="entry name" value="GPI-anchor_lipid_remodeler"/>
</dbReference>
<dbReference type="GO" id="GO:0016020">
    <property type="term" value="C:membrane"/>
    <property type="evidence" value="ECO:0007669"/>
    <property type="project" value="GOC"/>
</dbReference>
<dbReference type="InterPro" id="IPR005135">
    <property type="entry name" value="Endo/exonuclease/phosphatase"/>
</dbReference>
<dbReference type="Pfam" id="PF03372">
    <property type="entry name" value="Exo_endo_phos"/>
    <property type="match status" value="1"/>
</dbReference>
<keyword evidence="3" id="KW-0255">Endonuclease</keyword>
<evidence type="ECO:0000313" key="3">
    <source>
        <dbReference type="EMBL" id="MBB0246732.1"/>
    </source>
</evidence>
<protein>
    <submittedName>
        <fullName evidence="3">Endonuclease</fullName>
    </submittedName>
</protein>
<dbReference type="GO" id="GO:0006506">
    <property type="term" value="P:GPI anchor biosynthetic process"/>
    <property type="evidence" value="ECO:0007669"/>
    <property type="project" value="TreeGrafter"/>
</dbReference>
<feature type="region of interest" description="Disordered" evidence="1">
    <location>
        <begin position="1"/>
        <end position="38"/>
    </location>
</feature>
<dbReference type="Gene3D" id="3.60.10.10">
    <property type="entry name" value="Endonuclease/exonuclease/phosphatase"/>
    <property type="match status" value="1"/>
</dbReference>
<accession>A0A7W3Y3W3</accession>
<dbReference type="PANTHER" id="PTHR14859">
    <property type="entry name" value="CALCOFLUOR WHITE HYPERSENSITIVE PROTEIN PRECURSOR"/>
    <property type="match status" value="1"/>
</dbReference>
<proteinExistence type="predicted"/>
<dbReference type="EMBL" id="VKHT01001077">
    <property type="protein sequence ID" value="MBB0246732.1"/>
    <property type="molecule type" value="Genomic_DNA"/>
</dbReference>
<feature type="compositionally biased region" description="Low complexity" evidence="1">
    <location>
        <begin position="1"/>
        <end position="14"/>
    </location>
</feature>
<feature type="domain" description="Endonuclease/exonuclease/phosphatase" evidence="2">
    <location>
        <begin position="54"/>
        <end position="312"/>
    </location>
</feature>
<keyword evidence="4" id="KW-1185">Reference proteome</keyword>
<organism evidence="3 4">
    <name type="scientific">Streptomyces alkaliphilus</name>
    <dbReference type="NCBI Taxonomy" id="1472722"/>
    <lineage>
        <taxon>Bacteria</taxon>
        <taxon>Bacillati</taxon>
        <taxon>Actinomycetota</taxon>
        <taxon>Actinomycetes</taxon>
        <taxon>Kitasatosporales</taxon>
        <taxon>Streptomycetaceae</taxon>
        <taxon>Streptomyces</taxon>
    </lineage>
</organism>